<feature type="binding site" evidence="8">
    <location>
        <position position="22"/>
    </location>
    <ligand>
        <name>ATP</name>
        <dbReference type="ChEBI" id="CHEBI:30616"/>
    </ligand>
</feature>
<accession>A0A6N7ETI9</accession>
<dbReference type="InterPro" id="IPR001048">
    <property type="entry name" value="Asp/Glu/Uridylate_kinase"/>
</dbReference>
<dbReference type="HAMAP" id="MF_00456">
    <property type="entry name" value="ProB"/>
    <property type="match status" value="1"/>
</dbReference>
<dbReference type="InterPro" id="IPR036393">
    <property type="entry name" value="AceGlu_kinase-like_sf"/>
</dbReference>
<keyword evidence="7 8" id="KW-0067">ATP-binding</keyword>
<dbReference type="InterPro" id="IPR011529">
    <property type="entry name" value="Glu_5kinase"/>
</dbReference>
<comment type="pathway">
    <text evidence="8">Amino-acid biosynthesis; L-proline biosynthesis; L-glutamate 5-semialdehyde from L-glutamate: step 1/2.</text>
</comment>
<dbReference type="PANTHER" id="PTHR43654">
    <property type="entry name" value="GLUTAMATE 5-KINASE"/>
    <property type="match status" value="1"/>
</dbReference>
<organism evidence="10 11">
    <name type="scientific">Ostreibacterium oceani</name>
    <dbReference type="NCBI Taxonomy" id="2654998"/>
    <lineage>
        <taxon>Bacteria</taxon>
        <taxon>Pseudomonadati</taxon>
        <taxon>Pseudomonadota</taxon>
        <taxon>Gammaproteobacteria</taxon>
        <taxon>Cardiobacteriales</taxon>
        <taxon>Ostreibacteriaceae</taxon>
        <taxon>Ostreibacterium</taxon>
    </lineage>
</organism>
<keyword evidence="11" id="KW-1185">Reference proteome</keyword>
<dbReference type="InterPro" id="IPR015947">
    <property type="entry name" value="PUA-like_sf"/>
</dbReference>
<dbReference type="EC" id="2.7.2.11" evidence="8"/>
<dbReference type="GO" id="GO:0005524">
    <property type="term" value="F:ATP binding"/>
    <property type="evidence" value="ECO:0007669"/>
    <property type="project" value="UniProtKB-KW"/>
</dbReference>
<sequence>MDDQQFKAPLESAVNSPVWVIKIGSAILTDYGKTIDRALITALAQQISQLRQAGKQVILVSSGAIAAGIQKLGWAEKPSALPKQQAAAAVGQAVLARVYEEIFFTQGIQTAQILLTHEDAADRKRYLNIRATVNALLDSGILPIVNENDTVSFDEIRFGDNDNLGAMVANLTHAGMYVILTDQNGLYDADPREHPSAKLVRYDFADNPMLDTYIGQSKSTLGSGGMLTKLQAARKAMNSGTATAITHGHRGNNIVSLLTGDFEGTLLFSHQGVPAKKQWLASQLQTRGTLIVDEGAAQALLAQGKSLLSIGIVRIAGHFPRGAIVSVVDNKGIEIAKGIVNYGSQDLEKIIGIPSYEIANVLGFVLEKHIIHRDNLALVSG</sequence>
<feature type="binding site" evidence="8">
    <location>
        <begin position="181"/>
        <end position="182"/>
    </location>
    <ligand>
        <name>ATP</name>
        <dbReference type="ChEBI" id="CHEBI:30616"/>
    </ligand>
</feature>
<dbReference type="GO" id="GO:0004349">
    <property type="term" value="F:glutamate 5-kinase activity"/>
    <property type="evidence" value="ECO:0007669"/>
    <property type="project" value="UniProtKB-UniRule"/>
</dbReference>
<dbReference type="Gene3D" id="3.40.1160.10">
    <property type="entry name" value="Acetylglutamate kinase-like"/>
    <property type="match status" value="1"/>
</dbReference>
<evidence type="ECO:0000256" key="5">
    <source>
        <dbReference type="ARBA" id="ARBA00022741"/>
    </source>
</evidence>
<dbReference type="InterPro" id="IPR041739">
    <property type="entry name" value="G5K_ProB"/>
</dbReference>
<evidence type="ECO:0000313" key="11">
    <source>
        <dbReference type="Proteomes" id="UP000471298"/>
    </source>
</evidence>
<dbReference type="InterPro" id="IPR001057">
    <property type="entry name" value="Glu/AcGlu_kinase"/>
</dbReference>
<comment type="catalytic activity">
    <reaction evidence="8">
        <text>L-glutamate + ATP = L-glutamyl 5-phosphate + ADP</text>
        <dbReference type="Rhea" id="RHEA:14877"/>
        <dbReference type="ChEBI" id="CHEBI:29985"/>
        <dbReference type="ChEBI" id="CHEBI:30616"/>
        <dbReference type="ChEBI" id="CHEBI:58274"/>
        <dbReference type="ChEBI" id="CHEBI:456216"/>
        <dbReference type="EC" id="2.7.2.11"/>
    </reaction>
</comment>
<keyword evidence="3 8" id="KW-0641">Proline biosynthesis</keyword>
<dbReference type="NCBIfam" id="TIGR01027">
    <property type="entry name" value="proB"/>
    <property type="match status" value="1"/>
</dbReference>
<dbReference type="CDD" id="cd04242">
    <property type="entry name" value="AAK_G5K_ProB"/>
    <property type="match status" value="1"/>
</dbReference>
<evidence type="ECO:0000313" key="10">
    <source>
        <dbReference type="EMBL" id="MPV85742.1"/>
    </source>
</evidence>
<proteinExistence type="inferred from homology"/>
<comment type="caution">
    <text evidence="10">The sequence shown here is derived from an EMBL/GenBank/DDBJ whole genome shotgun (WGS) entry which is preliminary data.</text>
</comment>
<dbReference type="InParanoid" id="A0A6N7ETI9"/>
<comment type="subcellular location">
    <subcellularLocation>
        <location evidence="8">Cytoplasm</location>
    </subcellularLocation>
</comment>
<dbReference type="InterPro" id="IPR019797">
    <property type="entry name" value="Glutamate_5-kinase_CS"/>
</dbReference>
<feature type="binding site" evidence="8">
    <location>
        <position position="161"/>
    </location>
    <ligand>
        <name>substrate</name>
    </ligand>
</feature>
<feature type="binding site" evidence="8">
    <location>
        <position position="62"/>
    </location>
    <ligand>
        <name>substrate</name>
    </ligand>
</feature>
<dbReference type="InterPro" id="IPR036974">
    <property type="entry name" value="PUA_sf"/>
</dbReference>
<dbReference type="Proteomes" id="UP000471298">
    <property type="component" value="Unassembled WGS sequence"/>
</dbReference>
<evidence type="ECO:0000259" key="9">
    <source>
        <dbReference type="SMART" id="SM00359"/>
    </source>
</evidence>
<dbReference type="SUPFAM" id="SSF53633">
    <property type="entry name" value="Carbamate kinase-like"/>
    <property type="match status" value="1"/>
</dbReference>
<keyword evidence="5 8" id="KW-0547">Nucleotide-binding</keyword>
<dbReference type="PRINTS" id="PR00474">
    <property type="entry name" value="GLU5KINASE"/>
</dbReference>
<dbReference type="RefSeq" id="WP_152809267.1">
    <property type="nucleotide sequence ID" value="NZ_WHNW01000002.1"/>
</dbReference>
<protein>
    <recommendedName>
        <fullName evidence="8">Glutamate 5-kinase</fullName>
        <ecNumber evidence="8">2.7.2.11</ecNumber>
    </recommendedName>
    <alternativeName>
        <fullName evidence="8">Gamma-glutamyl kinase</fullName>
        <shortName evidence="8">GK</shortName>
    </alternativeName>
</protein>
<evidence type="ECO:0000256" key="6">
    <source>
        <dbReference type="ARBA" id="ARBA00022777"/>
    </source>
</evidence>
<dbReference type="CDD" id="cd21157">
    <property type="entry name" value="PUA_G5K"/>
    <property type="match status" value="1"/>
</dbReference>
<dbReference type="UniPathway" id="UPA00098">
    <property type="reaction ID" value="UER00359"/>
</dbReference>
<evidence type="ECO:0000256" key="2">
    <source>
        <dbReference type="ARBA" id="ARBA00022605"/>
    </source>
</evidence>
<evidence type="ECO:0000256" key="4">
    <source>
        <dbReference type="ARBA" id="ARBA00022679"/>
    </source>
</evidence>
<dbReference type="FunCoup" id="A0A6N7ETI9">
    <property type="interactions" value="382"/>
</dbReference>
<evidence type="ECO:0000256" key="7">
    <source>
        <dbReference type="ARBA" id="ARBA00022840"/>
    </source>
</evidence>
<dbReference type="InterPro" id="IPR002478">
    <property type="entry name" value="PUA"/>
</dbReference>
<keyword evidence="6 8" id="KW-0418">Kinase</keyword>
<dbReference type="Pfam" id="PF01472">
    <property type="entry name" value="PUA"/>
    <property type="match status" value="1"/>
</dbReference>
<reference evidence="10 11" key="1">
    <citation type="submission" date="2019-10" db="EMBL/GenBank/DDBJ databases">
        <title>Cardiobacteriales fam. a chemoheterotrophic member of the order Cardiobacteriales, and proposal of Cardiobacteriales fam. nov.</title>
        <authorList>
            <person name="Wang C."/>
        </authorList>
    </citation>
    <scope>NUCLEOTIDE SEQUENCE [LARGE SCALE GENOMIC DNA]</scope>
    <source>
        <strain evidence="10 11">ML27</strain>
    </source>
</reference>
<comment type="function">
    <text evidence="8">Catalyzes the transfer of a phosphate group to glutamate to form L-glutamate 5-phosphate.</text>
</comment>
<dbReference type="PROSITE" id="PS50890">
    <property type="entry name" value="PUA"/>
    <property type="match status" value="1"/>
</dbReference>
<dbReference type="SUPFAM" id="SSF88697">
    <property type="entry name" value="PUA domain-like"/>
    <property type="match status" value="1"/>
</dbReference>
<keyword evidence="1 8" id="KW-0963">Cytoplasm</keyword>
<dbReference type="EMBL" id="WHNW01000002">
    <property type="protein sequence ID" value="MPV85742.1"/>
    <property type="molecule type" value="Genomic_DNA"/>
</dbReference>
<evidence type="ECO:0000256" key="8">
    <source>
        <dbReference type="HAMAP-Rule" id="MF_00456"/>
    </source>
</evidence>
<dbReference type="FunFam" id="2.30.130.10:FF:000007">
    <property type="entry name" value="Glutamate 5-kinase"/>
    <property type="match status" value="1"/>
</dbReference>
<dbReference type="FunFam" id="3.40.1160.10:FF:000018">
    <property type="entry name" value="Glutamate 5-kinase"/>
    <property type="match status" value="1"/>
</dbReference>
<name>A0A6N7ETI9_9GAMM</name>
<dbReference type="GO" id="GO:0003723">
    <property type="term" value="F:RNA binding"/>
    <property type="evidence" value="ECO:0007669"/>
    <property type="project" value="InterPro"/>
</dbReference>
<comment type="similarity">
    <text evidence="8">Belongs to the glutamate 5-kinase family.</text>
</comment>
<gene>
    <name evidence="8 10" type="primary">proB</name>
    <name evidence="10" type="ORF">GCU85_03180</name>
</gene>
<evidence type="ECO:0000256" key="1">
    <source>
        <dbReference type="ARBA" id="ARBA00022490"/>
    </source>
</evidence>
<feature type="binding site" evidence="8">
    <location>
        <position position="149"/>
    </location>
    <ligand>
        <name>substrate</name>
    </ligand>
</feature>
<dbReference type="SMART" id="SM00359">
    <property type="entry name" value="PUA"/>
    <property type="match status" value="1"/>
</dbReference>
<dbReference type="Gene3D" id="2.30.130.10">
    <property type="entry name" value="PUA domain"/>
    <property type="match status" value="1"/>
</dbReference>
<dbReference type="GO" id="GO:0055129">
    <property type="term" value="P:L-proline biosynthetic process"/>
    <property type="evidence" value="ECO:0007669"/>
    <property type="project" value="UniProtKB-UniRule"/>
</dbReference>
<keyword evidence="2 8" id="KW-0028">Amino-acid biosynthesis</keyword>
<dbReference type="PANTHER" id="PTHR43654:SF1">
    <property type="entry name" value="ISOPENTENYL PHOSPHATE KINASE"/>
    <property type="match status" value="1"/>
</dbReference>
<dbReference type="PIRSF" id="PIRSF000729">
    <property type="entry name" value="GK"/>
    <property type="match status" value="1"/>
</dbReference>
<dbReference type="Pfam" id="PF00696">
    <property type="entry name" value="AA_kinase"/>
    <property type="match status" value="1"/>
</dbReference>
<dbReference type="AlphaFoldDB" id="A0A6N7ETI9"/>
<feature type="binding site" evidence="8">
    <location>
        <begin position="223"/>
        <end position="229"/>
    </location>
    <ligand>
        <name>ATP</name>
        <dbReference type="ChEBI" id="CHEBI:30616"/>
    </ligand>
</feature>
<keyword evidence="4 8" id="KW-0808">Transferase</keyword>
<dbReference type="GO" id="GO:0005829">
    <property type="term" value="C:cytosol"/>
    <property type="evidence" value="ECO:0007669"/>
    <property type="project" value="TreeGrafter"/>
</dbReference>
<dbReference type="InterPro" id="IPR005715">
    <property type="entry name" value="Glu_5kinase/COase_Synthase"/>
</dbReference>
<feature type="domain" description="PUA" evidence="9">
    <location>
        <begin position="288"/>
        <end position="371"/>
    </location>
</feature>
<evidence type="ECO:0000256" key="3">
    <source>
        <dbReference type="ARBA" id="ARBA00022650"/>
    </source>
</evidence>
<dbReference type="PROSITE" id="PS00902">
    <property type="entry name" value="GLUTAMATE_5_KINASE"/>
    <property type="match status" value="1"/>
</dbReference>